<dbReference type="Gene3D" id="3.40.50.720">
    <property type="entry name" value="NAD(P)-binding Rossmann-like Domain"/>
    <property type="match status" value="1"/>
</dbReference>
<dbReference type="PANTHER" id="PTHR12126:SF11">
    <property type="entry name" value="NADH DEHYDROGENASE [UBIQUINONE] 1 ALPHA SUBCOMPLEX SUBUNIT 9, MITOCHONDRIAL"/>
    <property type="match status" value="1"/>
</dbReference>
<dbReference type="InterPro" id="IPR016040">
    <property type="entry name" value="NAD(P)-bd_dom"/>
</dbReference>
<name>A0A8J6QQL9_9BACT</name>
<dbReference type="AlphaFoldDB" id="A0A8J6QQL9"/>
<feature type="domain" description="NAD(P)-binding" evidence="1">
    <location>
        <begin position="7"/>
        <end position="150"/>
    </location>
</feature>
<gene>
    <name evidence="2" type="ORF">ICT70_11695</name>
</gene>
<organism evidence="2 3">
    <name type="scientific">Pelovirga terrestris</name>
    <dbReference type="NCBI Taxonomy" id="2771352"/>
    <lineage>
        <taxon>Bacteria</taxon>
        <taxon>Pseudomonadati</taxon>
        <taxon>Thermodesulfobacteriota</taxon>
        <taxon>Desulfuromonadia</taxon>
        <taxon>Geobacterales</taxon>
        <taxon>Geobacteraceae</taxon>
        <taxon>Pelovirga</taxon>
    </lineage>
</organism>
<dbReference type="RefSeq" id="WP_191156857.1">
    <property type="nucleotide sequence ID" value="NZ_JACWUN010000014.1"/>
</dbReference>
<evidence type="ECO:0000313" key="2">
    <source>
        <dbReference type="EMBL" id="MBD1401336.1"/>
    </source>
</evidence>
<protein>
    <submittedName>
        <fullName evidence="2">Complex I NDUFA9 subunit family protein</fullName>
    </submittedName>
</protein>
<reference evidence="2" key="1">
    <citation type="submission" date="2020-09" db="EMBL/GenBank/DDBJ databases">
        <title>Pelobacter alkaliphilus sp. nov., a novel anaerobic arsenate-reducing bacterium from terrestrial mud volcano.</title>
        <authorList>
            <person name="Khomyakova M.A."/>
            <person name="Merkel A.Y."/>
            <person name="Slobodkin A.I."/>
        </authorList>
    </citation>
    <scope>NUCLEOTIDE SEQUENCE</scope>
    <source>
        <strain evidence="2">M08fum</strain>
    </source>
</reference>
<dbReference type="Pfam" id="PF13460">
    <property type="entry name" value="NAD_binding_10"/>
    <property type="match status" value="1"/>
</dbReference>
<dbReference type="InterPro" id="IPR036291">
    <property type="entry name" value="NAD(P)-bd_dom_sf"/>
</dbReference>
<dbReference type="GO" id="GO:0044877">
    <property type="term" value="F:protein-containing complex binding"/>
    <property type="evidence" value="ECO:0007669"/>
    <property type="project" value="TreeGrafter"/>
</dbReference>
<sequence>MKVFVTGGTGFVGNEVVRQLVAQGHEVSALVRSGSEDKLAMGTSSQVQIHSGDVTQPNSLPPAMQGCDAVIHLVGIIREIPAKGVTFKRLHVEGSRHVIDAAISQGITRFLQMSANGVRLEATIDYHQTKWQAEQFLRDTALDWTILRPSLIFGRGGEFVNMLADLIRKLPVIPVIGDGQYRLQPVNVHQVAESFVKALTLPESIGEIYHLGGSKSYSYDEILDLTGRALGKDKVHKIHQPVFMVKPFVKLLEGFEKFPLTQDQLAMLLEGNECDIQNWAETFSIQPISYAEGIAECFKE</sequence>
<dbReference type="InterPro" id="IPR051207">
    <property type="entry name" value="ComplexI_NDUFA9_subunit"/>
</dbReference>
<dbReference type="PANTHER" id="PTHR12126">
    <property type="entry name" value="NADH-UBIQUINONE OXIDOREDUCTASE 39 KDA SUBUNIT-RELATED"/>
    <property type="match status" value="1"/>
</dbReference>
<accession>A0A8J6QQL9</accession>
<dbReference type="Proteomes" id="UP000632828">
    <property type="component" value="Unassembled WGS sequence"/>
</dbReference>
<dbReference type="SUPFAM" id="SSF51735">
    <property type="entry name" value="NAD(P)-binding Rossmann-fold domains"/>
    <property type="match status" value="1"/>
</dbReference>
<evidence type="ECO:0000259" key="1">
    <source>
        <dbReference type="Pfam" id="PF13460"/>
    </source>
</evidence>
<dbReference type="FunFam" id="3.40.50.720:FF:000702">
    <property type="entry name" value="NADH dehydrogenase (Ubiquinone)"/>
    <property type="match status" value="1"/>
</dbReference>
<evidence type="ECO:0000313" key="3">
    <source>
        <dbReference type="Proteomes" id="UP000632828"/>
    </source>
</evidence>
<dbReference type="CDD" id="cd05271">
    <property type="entry name" value="NDUFA9_like_SDR_a"/>
    <property type="match status" value="1"/>
</dbReference>
<proteinExistence type="predicted"/>
<keyword evidence="3" id="KW-1185">Reference proteome</keyword>
<comment type="caution">
    <text evidence="2">The sequence shown here is derived from an EMBL/GenBank/DDBJ whole genome shotgun (WGS) entry which is preliminary data.</text>
</comment>
<dbReference type="EMBL" id="JACWUN010000014">
    <property type="protein sequence ID" value="MBD1401336.1"/>
    <property type="molecule type" value="Genomic_DNA"/>
</dbReference>